<keyword evidence="5" id="KW-0472">Membrane</keyword>
<dbReference type="PANTHER" id="PTHR14042">
    <property type="entry name" value="DOPEY-RELATED"/>
    <property type="match status" value="1"/>
</dbReference>
<dbReference type="InterPro" id="IPR040314">
    <property type="entry name" value="DOP1"/>
</dbReference>
<dbReference type="RefSeq" id="XP_024666574.1">
    <property type="nucleotide sequence ID" value="XM_024810806.1"/>
</dbReference>
<dbReference type="GeneID" id="36517997"/>
<dbReference type="SUPFAM" id="SSF48371">
    <property type="entry name" value="ARM repeat"/>
    <property type="match status" value="1"/>
</dbReference>
<dbReference type="GO" id="GO:0005829">
    <property type="term" value="C:cytosol"/>
    <property type="evidence" value="ECO:0007669"/>
    <property type="project" value="GOC"/>
</dbReference>
<keyword evidence="3" id="KW-0653">Protein transport</keyword>
<dbReference type="Pfam" id="PF24597">
    <property type="entry name" value="TPR_DOP1_M"/>
    <property type="match status" value="1"/>
</dbReference>
<keyword evidence="2" id="KW-0813">Transport</keyword>
<evidence type="ECO:0000256" key="1">
    <source>
        <dbReference type="ARBA" id="ARBA00004395"/>
    </source>
</evidence>
<gene>
    <name evidence="10" type="ORF">B9G98_04249</name>
</gene>
<feature type="domain" description="DOP1-like C-terminal" evidence="9">
    <location>
        <begin position="1111"/>
        <end position="1541"/>
    </location>
</feature>
<evidence type="ECO:0000259" key="9">
    <source>
        <dbReference type="Pfam" id="PF24598"/>
    </source>
</evidence>
<keyword evidence="11" id="KW-1185">Reference proteome</keyword>
<dbReference type="InterPro" id="IPR056458">
    <property type="entry name" value="TPR_DOP1_M"/>
</dbReference>
<evidence type="ECO:0000259" key="7">
    <source>
        <dbReference type="Pfam" id="PF04118"/>
    </source>
</evidence>
<evidence type="ECO:0000256" key="2">
    <source>
        <dbReference type="ARBA" id="ARBA00022448"/>
    </source>
</evidence>
<sequence>MSVYAGLASDPGIDSKWRGVIERALGSWDSVEEWADYISFLSRINKATRYKAGKDAKMPLARQIAEHLARCLEPRLPAGVHQTALEVYDSVFVALGPDQLHKDMSIWLPGLLPLMSNAAFSVKPLVIELFSKHILTSPNLRELCRPILLACLPSIENESSECFQEIMDLLQTLRERLNDDVLFWQCIFLCAITSSESRLGVLAYCQRELPSFQSKGSEHQLDADARLLVSPEPRNFLGALIQGLKDPNVLVQRGFLDILARNCPLDSPLFATCPKKDLQMLLYEASHIILRRDMSLNRRLWSWLLGPGQEHHGDNDQNLRRIDFFRKYGAKTVVEMLLENLKSDDAQTLSETLAVAHGILDRWEIGSVVVPQILPTVFEVSMKMQNEDGVLQGSKQFFNAVESNHIWKCALETAQSGDVKTPLFMVSTFNIKEEEMMLVHLPLFLMALIDLRPKITDLEGWSDLVFKLLEIISQLSLARYEQVSTKLTDVNARISQFYEESVNFSESEEDIKIESPFNAEALTAFVVESLIENFCFNPSDTNAALVEKVLSKIPQLDSRVNKLVETLLSSGVYNADLFVRTQPIMQRVEVVKYIESFVVHCFKALVESGPSLIELIRDLSIVHEASPEYLVPSALAACFSKKVSDPVAFSKAFSVLWIHSGDRSEYASLLTKPTLLFLDQLLSNDSSIESIGKLYVRRSIIQTGTIERLLRSLIETAKLHDNDPEVFEYHLKLVIQLLTFPEIGAVYDSKFSSELVQYLHQWVANHADKANTGAFASVLSLVSTSYLHTSHEISAAQLRTLTEFAVLLMGTPKENLNHAIIYFVSDALALLPFEKNVTFGNTDSLAYHVFVFLQTTISWVTSDIDFVALSKLLDQFIAVFHPFISQVLLPTTSEIIQRMVQLESRLLTGTSYSISETESIVQLMVCLEKILITGLQLLYPASQISKDDGSDGASSSTSNLIGNVISGVFSLESPADRSTQESGRVMLFEALDLTMKKCCGYWCFLDSVRQAIMRESQYSSTLHATSRLKTRLRKLTSLLYRQRPVETIKLAVIHCETNVMAVRMVHNFEGTLYRESVQVIIGQITGRKDQKTSDTVDLLDAKLSDEEFMDFFVTYIKSLEADVVEDIWPLLLGLLNDINSKSAQHKGILLKALYLCTVMSGSWSAEKISQRRKAQKDFGDVFQKLVLTALNDVPSSDLVPEKSREVLGLADILPYVGKIIPDQDRQATVFTKVLNATVVPALKNNELSSVPASVFNLLSLIIEYSSQSKVWKSVVGDLMFDSKLFTLTVEQASLLMPVVDEWVKVDKERITEFLSRIANYGSNSVLFGWTGTAKLTKENLNRLAYILLSGESLGVNYSKLVNQLSTMWNSGSVADVCTLLRACILRQKKSQLSAVYSFLSFKLQEFFSELLRALDSQKVKEKELRDPVAVTQLLEASKLLDLLLTLNSDQIQVYEWVFICDSTDAIYTNDEERSGDIVDKLALSKNLKRLDPVTVSGMGETPHEIVPGQKRRPLLHSESTVHDLRLFFSQLSISFYEYIYGLTAVDESYCRQMILSDLFV</sequence>
<dbReference type="Pfam" id="PF24598">
    <property type="entry name" value="DOP1_C"/>
    <property type="match status" value="1"/>
</dbReference>
<keyword evidence="4" id="KW-0333">Golgi apparatus</keyword>
<comment type="caution">
    <text evidence="10">The sequence shown here is derived from an EMBL/GenBank/DDBJ whole genome shotgun (WGS) entry which is preliminary data.</text>
</comment>
<dbReference type="STRING" id="45607.A0A2T0FNU5"/>
<comment type="similarity">
    <text evidence="6">Belongs to the DOP1 family.</text>
</comment>
<organism evidence="10 11">
    <name type="scientific">Wickerhamiella sorbophila</name>
    <dbReference type="NCBI Taxonomy" id="45607"/>
    <lineage>
        <taxon>Eukaryota</taxon>
        <taxon>Fungi</taxon>
        <taxon>Dikarya</taxon>
        <taxon>Ascomycota</taxon>
        <taxon>Saccharomycotina</taxon>
        <taxon>Dipodascomycetes</taxon>
        <taxon>Dipodascales</taxon>
        <taxon>Trichomonascaceae</taxon>
        <taxon>Wickerhamiella</taxon>
    </lineage>
</organism>
<dbReference type="GO" id="GO:0015031">
    <property type="term" value="P:protein transport"/>
    <property type="evidence" value="ECO:0007669"/>
    <property type="project" value="UniProtKB-KW"/>
</dbReference>
<dbReference type="Proteomes" id="UP000238350">
    <property type="component" value="Unassembled WGS sequence"/>
</dbReference>
<evidence type="ECO:0000256" key="6">
    <source>
        <dbReference type="ARBA" id="ARBA00046326"/>
    </source>
</evidence>
<accession>A0A2T0FNU5</accession>
<proteinExistence type="inferred from homology"/>
<feature type="domain" description="DOP1 N-terminal" evidence="7">
    <location>
        <begin position="16"/>
        <end position="307"/>
    </location>
</feature>
<dbReference type="GO" id="GO:0005768">
    <property type="term" value="C:endosome"/>
    <property type="evidence" value="ECO:0007669"/>
    <property type="project" value="TreeGrafter"/>
</dbReference>
<evidence type="ECO:0000313" key="11">
    <source>
        <dbReference type="Proteomes" id="UP000238350"/>
    </source>
</evidence>
<dbReference type="InterPro" id="IPR056457">
    <property type="entry name" value="DOP1_C"/>
</dbReference>
<evidence type="ECO:0000313" key="10">
    <source>
        <dbReference type="EMBL" id="PRT56629.1"/>
    </source>
</evidence>
<dbReference type="EMBL" id="NDIQ01000022">
    <property type="protein sequence ID" value="PRT56629.1"/>
    <property type="molecule type" value="Genomic_DNA"/>
</dbReference>
<comment type="subcellular location">
    <subcellularLocation>
        <location evidence="1">Golgi apparatus membrane</location>
        <topology evidence="1">Peripheral membrane protein</topology>
    </subcellularLocation>
</comment>
<dbReference type="PANTHER" id="PTHR14042:SF24">
    <property type="entry name" value="PROTEIN DOPEY-1 HOMOLOG"/>
    <property type="match status" value="1"/>
</dbReference>
<dbReference type="InterPro" id="IPR007249">
    <property type="entry name" value="DOP1_N"/>
</dbReference>
<feature type="domain" description="DOP1-like middle TPR" evidence="8">
    <location>
        <begin position="324"/>
        <end position="495"/>
    </location>
</feature>
<evidence type="ECO:0000256" key="5">
    <source>
        <dbReference type="ARBA" id="ARBA00023136"/>
    </source>
</evidence>
<dbReference type="InterPro" id="IPR016024">
    <property type="entry name" value="ARM-type_fold"/>
</dbReference>
<evidence type="ECO:0000256" key="4">
    <source>
        <dbReference type="ARBA" id="ARBA00023034"/>
    </source>
</evidence>
<evidence type="ECO:0000256" key="3">
    <source>
        <dbReference type="ARBA" id="ARBA00022927"/>
    </source>
</evidence>
<protein>
    <submittedName>
        <fullName evidence="10">Protein dopey</fullName>
    </submittedName>
</protein>
<dbReference type="OrthoDB" id="297643at2759"/>
<dbReference type="GO" id="GO:0006895">
    <property type="term" value="P:Golgi to endosome transport"/>
    <property type="evidence" value="ECO:0007669"/>
    <property type="project" value="InterPro"/>
</dbReference>
<dbReference type="GO" id="GO:0000139">
    <property type="term" value="C:Golgi membrane"/>
    <property type="evidence" value="ECO:0007669"/>
    <property type="project" value="UniProtKB-SubCell"/>
</dbReference>
<dbReference type="Pfam" id="PF04118">
    <property type="entry name" value="Dopey_N"/>
    <property type="match status" value="1"/>
</dbReference>
<name>A0A2T0FNU5_9ASCO</name>
<dbReference type="GO" id="GO:0005802">
    <property type="term" value="C:trans-Golgi network"/>
    <property type="evidence" value="ECO:0007669"/>
    <property type="project" value="TreeGrafter"/>
</dbReference>
<evidence type="ECO:0000259" key="8">
    <source>
        <dbReference type="Pfam" id="PF24597"/>
    </source>
</evidence>
<reference evidence="10 11" key="1">
    <citation type="submission" date="2017-04" db="EMBL/GenBank/DDBJ databases">
        <title>Genome sequencing of [Candida] sorbophila.</title>
        <authorList>
            <person name="Ahn J.O."/>
        </authorList>
    </citation>
    <scope>NUCLEOTIDE SEQUENCE [LARGE SCALE GENOMIC DNA]</scope>
    <source>
        <strain evidence="10 11">DS02</strain>
    </source>
</reference>